<sequence>MALEHALLVSLAERPSTGYDLARRFDKSISFFWSASHQQIYRTLQRIVAAEWATCEVVRQNGKPDKKVYSISEEGKAELAKWVNKPSSGPILRWELPVKLRGLAHGDPDVLVKDLRAHREQAVRTLAHYRDSEARHFPAAPLTGAPLYQRLVLEAGIRQAEALIAWLDEAAAALEPHSPQPSEDAI</sequence>
<dbReference type="EMBL" id="CP001958">
    <property type="protein sequence ID" value="ADG96849.1"/>
    <property type="molecule type" value="Genomic_DNA"/>
</dbReference>
<dbReference type="Pfam" id="PF03551">
    <property type="entry name" value="PadR"/>
    <property type="match status" value="1"/>
</dbReference>
<dbReference type="SUPFAM" id="SSF46785">
    <property type="entry name" value="Winged helix' DNA-binding domain"/>
    <property type="match status" value="1"/>
</dbReference>
<dbReference type="Gene3D" id="6.10.140.190">
    <property type="match status" value="1"/>
</dbReference>
<evidence type="ECO:0000259" key="2">
    <source>
        <dbReference type="Pfam" id="PF10400"/>
    </source>
</evidence>
<dbReference type="InterPro" id="IPR036388">
    <property type="entry name" value="WH-like_DNA-bd_sf"/>
</dbReference>
<evidence type="ECO:0000259" key="1">
    <source>
        <dbReference type="Pfam" id="PF03551"/>
    </source>
</evidence>
<name>D6ZB90_SEGRD</name>
<evidence type="ECO:0000313" key="3">
    <source>
        <dbReference type="EMBL" id="ADG96849.1"/>
    </source>
</evidence>
<reference evidence="3 4" key="1">
    <citation type="journal article" date="2010" name="Stand. Genomic Sci.">
        <title>Complete genome sequence of Segniliparus rotundus type strain (CDC 1076).</title>
        <authorList>
            <person name="Sikorski J."/>
            <person name="Lapidus A."/>
            <person name="Copeland A."/>
            <person name="Misra M."/>
            <person name="Glavina Del Rio T."/>
            <person name="Nolan M."/>
            <person name="Lucas S."/>
            <person name="Chen F."/>
            <person name="Tice H."/>
            <person name="Cheng J.F."/>
            <person name="Jando M."/>
            <person name="Schneider S."/>
            <person name="Bruce D."/>
            <person name="Goodwin L."/>
            <person name="Pitluck S."/>
            <person name="Liolios K."/>
            <person name="Mikhailova N."/>
            <person name="Pati A."/>
            <person name="Ivanova N."/>
            <person name="Mavromatis K."/>
            <person name="Chen A."/>
            <person name="Palaniappan K."/>
            <person name="Chertkov O."/>
            <person name="Land M."/>
            <person name="Hauser L."/>
            <person name="Chang Y.J."/>
            <person name="Jeffries C.D."/>
            <person name="Brettin T."/>
            <person name="Detter J.C."/>
            <person name="Han C."/>
            <person name="Rohde M."/>
            <person name="Goker M."/>
            <person name="Bristow J."/>
            <person name="Eisen J.A."/>
            <person name="Markowitz V."/>
            <person name="Hugenholtz P."/>
            <person name="Kyrpides N.C."/>
            <person name="Klenk H.P."/>
        </authorList>
    </citation>
    <scope>NUCLEOTIDE SEQUENCE [LARGE SCALE GENOMIC DNA]</scope>
    <source>
        <strain evidence="4">ATCC BAA-972 / CDC 1076 / CIP 108378 / DSM 44985 / JCM 13578</strain>
    </source>
</reference>
<keyword evidence="4" id="KW-1185">Reference proteome</keyword>
<dbReference type="InterPro" id="IPR018309">
    <property type="entry name" value="Tscrpt_reg_PadR_C"/>
</dbReference>
<proteinExistence type="predicted"/>
<dbReference type="STRING" id="640132.Srot_0362"/>
<dbReference type="KEGG" id="srt:Srot_0362"/>
<dbReference type="Gene3D" id="1.10.10.10">
    <property type="entry name" value="Winged helix-like DNA-binding domain superfamily/Winged helix DNA-binding domain"/>
    <property type="match status" value="1"/>
</dbReference>
<accession>D6ZB90</accession>
<evidence type="ECO:0000313" key="4">
    <source>
        <dbReference type="Proteomes" id="UP000002247"/>
    </source>
</evidence>
<dbReference type="HOGENOM" id="CLU_089258_1_4_11"/>
<feature type="domain" description="Transcription regulator PadR N-terminal" evidence="1">
    <location>
        <begin position="7"/>
        <end position="81"/>
    </location>
</feature>
<dbReference type="PANTHER" id="PTHR43252">
    <property type="entry name" value="TRANSCRIPTIONAL REGULATOR YQJI"/>
    <property type="match status" value="1"/>
</dbReference>
<dbReference type="RefSeq" id="WP_013137305.1">
    <property type="nucleotide sequence ID" value="NC_014168.1"/>
</dbReference>
<dbReference type="Proteomes" id="UP000002247">
    <property type="component" value="Chromosome"/>
</dbReference>
<dbReference type="PANTHER" id="PTHR43252:SF4">
    <property type="entry name" value="TRANSCRIPTIONAL REGULATORY PROTEIN"/>
    <property type="match status" value="1"/>
</dbReference>
<dbReference type="InterPro" id="IPR005149">
    <property type="entry name" value="Tscrpt_reg_PadR_N"/>
</dbReference>
<dbReference type="InterPro" id="IPR036390">
    <property type="entry name" value="WH_DNA-bd_sf"/>
</dbReference>
<organism evidence="3 4">
    <name type="scientific">Segniliparus rotundus (strain ATCC BAA-972 / CDC 1076 / CIP 108378 / DSM 44985 / JCM 13578)</name>
    <dbReference type="NCBI Taxonomy" id="640132"/>
    <lineage>
        <taxon>Bacteria</taxon>
        <taxon>Bacillati</taxon>
        <taxon>Actinomycetota</taxon>
        <taxon>Actinomycetes</taxon>
        <taxon>Mycobacteriales</taxon>
        <taxon>Segniliparaceae</taxon>
        <taxon>Segniliparus</taxon>
    </lineage>
</organism>
<dbReference type="OrthoDB" id="3186544at2"/>
<protein>
    <submittedName>
        <fullName evidence="3">Transcriptional regulator, PadR-like family</fullName>
    </submittedName>
</protein>
<dbReference type="eggNOG" id="COG1695">
    <property type="taxonomic scope" value="Bacteria"/>
</dbReference>
<dbReference type="AlphaFoldDB" id="D6ZB90"/>
<feature type="domain" description="Transcription regulator PadR C-terminal" evidence="2">
    <location>
        <begin position="92"/>
        <end position="175"/>
    </location>
</feature>
<gene>
    <name evidence="3" type="ordered locus">Srot_0362</name>
</gene>
<dbReference type="Pfam" id="PF10400">
    <property type="entry name" value="Vir_act_alpha_C"/>
    <property type="match status" value="1"/>
</dbReference>